<dbReference type="GO" id="GO:0015627">
    <property type="term" value="C:type II protein secretion system complex"/>
    <property type="evidence" value="ECO:0007669"/>
    <property type="project" value="InterPro"/>
</dbReference>
<dbReference type="EMBL" id="SHKP01000006">
    <property type="protein sequence ID" value="RZT97954.1"/>
    <property type="molecule type" value="Genomic_DNA"/>
</dbReference>
<gene>
    <name evidence="4" type="ORF">EV670_2354</name>
</gene>
<dbReference type="GO" id="GO:0043683">
    <property type="term" value="P:type IV pilus assembly"/>
    <property type="evidence" value="ECO:0007669"/>
    <property type="project" value="InterPro"/>
</dbReference>
<evidence type="ECO:0000313" key="4">
    <source>
        <dbReference type="EMBL" id="RZT97954.1"/>
    </source>
</evidence>
<dbReference type="InterPro" id="IPR000983">
    <property type="entry name" value="Bac_GSPG_pilin"/>
</dbReference>
<feature type="transmembrane region" description="Helical" evidence="3">
    <location>
        <begin position="37"/>
        <end position="59"/>
    </location>
</feature>
<keyword evidence="5" id="KW-1185">Reference proteome</keyword>
<dbReference type="Pfam" id="PF16732">
    <property type="entry name" value="ComP_DUS"/>
    <property type="match status" value="1"/>
</dbReference>
<dbReference type="AlphaFoldDB" id="A0A4Q7VNZ3"/>
<keyword evidence="3" id="KW-1133">Transmembrane helix</keyword>
<organism evidence="4 5">
    <name type="scientific">Rivibacter subsaxonicus</name>
    <dbReference type="NCBI Taxonomy" id="457575"/>
    <lineage>
        <taxon>Bacteria</taxon>
        <taxon>Pseudomonadati</taxon>
        <taxon>Pseudomonadota</taxon>
        <taxon>Betaproteobacteria</taxon>
        <taxon>Burkholderiales</taxon>
        <taxon>Rivibacter</taxon>
    </lineage>
</organism>
<dbReference type="Gene3D" id="3.30.700.10">
    <property type="entry name" value="Glycoprotein, Type 4 Pilin"/>
    <property type="match status" value="1"/>
</dbReference>
<dbReference type="GO" id="GO:0015628">
    <property type="term" value="P:protein secretion by the type II secretion system"/>
    <property type="evidence" value="ECO:0007669"/>
    <property type="project" value="InterPro"/>
</dbReference>
<keyword evidence="3" id="KW-0812">Transmembrane</keyword>
<sequence>MLMSAPKVAATRRPSPRGGARKLGAARRFRGLGGFTLVEMVIVMAVTAVLTTIALPSFISQVHAARRLEAIADIGRVVQAQERYRAQQPGYGDRFIVAGGALRGVGSSTDSGAADSVDSAGAHYLLSLADVGTSRHAVLATAQGGQAADSACRVLRLSLVGGNLALDAGPSATELHGAGSSAARRCWRQ</sequence>
<keyword evidence="3" id="KW-0472">Membrane</keyword>
<protein>
    <submittedName>
        <fullName evidence="4">Type IV pilus assembly protein PilE</fullName>
    </submittedName>
</protein>
<proteinExistence type="predicted"/>
<dbReference type="InterPro" id="IPR031982">
    <property type="entry name" value="PilE-like"/>
</dbReference>
<dbReference type="RefSeq" id="WP_130432260.1">
    <property type="nucleotide sequence ID" value="NZ_SHKP01000006.1"/>
</dbReference>
<evidence type="ECO:0000256" key="3">
    <source>
        <dbReference type="SAM" id="Phobius"/>
    </source>
</evidence>
<dbReference type="SUPFAM" id="SSF54523">
    <property type="entry name" value="Pili subunits"/>
    <property type="match status" value="1"/>
</dbReference>
<dbReference type="InterPro" id="IPR012902">
    <property type="entry name" value="N_methyl_site"/>
</dbReference>
<accession>A0A4Q7VNZ3</accession>
<dbReference type="PRINTS" id="PR00813">
    <property type="entry name" value="BCTERIALGSPG"/>
</dbReference>
<evidence type="ECO:0000313" key="5">
    <source>
        <dbReference type="Proteomes" id="UP000293671"/>
    </source>
</evidence>
<keyword evidence="1" id="KW-0488">Methylation</keyword>
<reference evidence="4 5" key="1">
    <citation type="submission" date="2019-02" db="EMBL/GenBank/DDBJ databases">
        <title>Genomic Encyclopedia of Type Strains, Phase IV (KMG-IV): sequencing the most valuable type-strain genomes for metagenomic binning, comparative biology and taxonomic classification.</title>
        <authorList>
            <person name="Goeker M."/>
        </authorList>
    </citation>
    <scope>NUCLEOTIDE SEQUENCE [LARGE SCALE GENOMIC DNA]</scope>
    <source>
        <strain evidence="4 5">DSM 19570</strain>
    </source>
</reference>
<name>A0A4Q7VNZ3_9BURK</name>
<dbReference type="Pfam" id="PF07963">
    <property type="entry name" value="N_methyl"/>
    <property type="match status" value="1"/>
</dbReference>
<comment type="caution">
    <text evidence="4">The sequence shown here is derived from an EMBL/GenBank/DDBJ whole genome shotgun (WGS) entry which is preliminary data.</text>
</comment>
<dbReference type="InterPro" id="IPR045584">
    <property type="entry name" value="Pilin-like"/>
</dbReference>
<evidence type="ECO:0000256" key="1">
    <source>
        <dbReference type="ARBA" id="ARBA00022481"/>
    </source>
</evidence>
<dbReference type="NCBIfam" id="TIGR02532">
    <property type="entry name" value="IV_pilin_GFxxxE"/>
    <property type="match status" value="1"/>
</dbReference>
<evidence type="ECO:0000256" key="2">
    <source>
        <dbReference type="SAM" id="MobiDB-lite"/>
    </source>
</evidence>
<dbReference type="PROSITE" id="PS00409">
    <property type="entry name" value="PROKAR_NTER_METHYL"/>
    <property type="match status" value="1"/>
</dbReference>
<dbReference type="Proteomes" id="UP000293671">
    <property type="component" value="Unassembled WGS sequence"/>
</dbReference>
<feature type="region of interest" description="Disordered" evidence="2">
    <location>
        <begin position="1"/>
        <end position="21"/>
    </location>
</feature>